<dbReference type="AlphaFoldDB" id="A0A974SQD7"/>
<dbReference type="EMBL" id="CP064781">
    <property type="protein sequence ID" value="QRJ64613.1"/>
    <property type="molecule type" value="Genomic_DNA"/>
</dbReference>
<accession>A0A974SQD7</accession>
<name>A0A974SQD7_9RHOO</name>
<evidence type="ECO:0000313" key="3">
    <source>
        <dbReference type="Proteomes" id="UP000663444"/>
    </source>
</evidence>
<organism evidence="2 3">
    <name type="scientific">Azospira restricta</name>
    <dbReference type="NCBI Taxonomy" id="404405"/>
    <lineage>
        <taxon>Bacteria</taxon>
        <taxon>Pseudomonadati</taxon>
        <taxon>Pseudomonadota</taxon>
        <taxon>Betaproteobacteria</taxon>
        <taxon>Rhodocyclales</taxon>
        <taxon>Rhodocyclaceae</taxon>
        <taxon>Azospira</taxon>
    </lineage>
</organism>
<dbReference type="Pfam" id="PF04945">
    <property type="entry name" value="YHS"/>
    <property type="match status" value="1"/>
</dbReference>
<proteinExistence type="predicted"/>
<sequence>MTGRIGVRIAGTFALGGLRRCNASVTDRSGAQAQDGFHTVELFRGGTEVSPVNSSVKDPVCGRKVHSREISTVFLGTEYGFCSVECRDRFLAFPHLYAGLRGQRSPCQRGLQVLQHRRLSLAAPLSPEQGARVTEALEGLSGIRAVEVRGIRIEFVCDLMKVEARQIEIRLAAVGARLGEGWEERLRQGLENCEARDRDLPPSIRHRRQ</sequence>
<dbReference type="KEGG" id="ares:IWH25_04470"/>
<dbReference type="InterPro" id="IPR011017">
    <property type="entry name" value="TRASH_dom"/>
</dbReference>
<evidence type="ECO:0000259" key="1">
    <source>
        <dbReference type="SMART" id="SM00746"/>
    </source>
</evidence>
<gene>
    <name evidence="2" type="ORF">IWH25_04470</name>
</gene>
<keyword evidence="3" id="KW-1185">Reference proteome</keyword>
<protein>
    <submittedName>
        <fullName evidence="2">YHS domain-containing protein</fullName>
    </submittedName>
</protein>
<dbReference type="Proteomes" id="UP000663444">
    <property type="component" value="Chromosome"/>
</dbReference>
<reference evidence="2" key="1">
    <citation type="submission" date="2020-11" db="EMBL/GenBank/DDBJ databases">
        <title>Azospira restricta DSM 18626 genome sequence.</title>
        <authorList>
            <person name="Moe W.M."/>
        </authorList>
    </citation>
    <scope>NUCLEOTIDE SEQUENCE</scope>
    <source>
        <strain evidence="2">DSM 18626</strain>
    </source>
</reference>
<dbReference type="SMART" id="SM00746">
    <property type="entry name" value="TRASH"/>
    <property type="match status" value="1"/>
</dbReference>
<evidence type="ECO:0000313" key="2">
    <source>
        <dbReference type="EMBL" id="QRJ64613.1"/>
    </source>
</evidence>
<feature type="domain" description="TRASH" evidence="1">
    <location>
        <begin position="58"/>
        <end position="94"/>
    </location>
</feature>
<dbReference type="InterPro" id="IPR007029">
    <property type="entry name" value="YHS_dom"/>
</dbReference>
<dbReference type="RefSeq" id="WP_203388156.1">
    <property type="nucleotide sequence ID" value="NZ_CP064781.1"/>
</dbReference>